<dbReference type="InterPro" id="IPR038476">
    <property type="entry name" value="UvrC_RNase_H_dom_sf"/>
</dbReference>
<dbReference type="InterPro" id="IPR041663">
    <property type="entry name" value="DisA/LigA_HHH"/>
</dbReference>
<dbReference type="CDD" id="cd10434">
    <property type="entry name" value="GIY-YIG_UvrC_Cho"/>
    <property type="match status" value="1"/>
</dbReference>
<evidence type="ECO:0000313" key="12">
    <source>
        <dbReference type="EMBL" id="MCZ4281879.1"/>
    </source>
</evidence>
<evidence type="ECO:0000256" key="8">
    <source>
        <dbReference type="SAM" id="MobiDB-lite"/>
    </source>
</evidence>
<keyword evidence="5 7" id="KW-0234">DNA repair</keyword>
<evidence type="ECO:0000259" key="11">
    <source>
        <dbReference type="PROSITE" id="PS50165"/>
    </source>
</evidence>
<keyword evidence="13" id="KW-1185">Reference proteome</keyword>
<dbReference type="InterPro" id="IPR000305">
    <property type="entry name" value="GIY-YIG_endonuc"/>
</dbReference>
<keyword evidence="3 7" id="KW-0228">DNA excision</keyword>
<dbReference type="PROSITE" id="PS50151">
    <property type="entry name" value="UVR"/>
    <property type="match status" value="1"/>
</dbReference>
<dbReference type="InterPro" id="IPR035901">
    <property type="entry name" value="GIY-YIG_endonuc_sf"/>
</dbReference>
<dbReference type="InterPro" id="IPR004791">
    <property type="entry name" value="UvrC"/>
</dbReference>
<dbReference type="NCBIfam" id="TIGR00194">
    <property type="entry name" value="uvrC"/>
    <property type="match status" value="1"/>
</dbReference>
<gene>
    <name evidence="7 12" type="primary">uvrC</name>
    <name evidence="12" type="ORF">O4H49_13895</name>
</gene>
<evidence type="ECO:0000256" key="5">
    <source>
        <dbReference type="ARBA" id="ARBA00023204"/>
    </source>
</evidence>
<dbReference type="PANTHER" id="PTHR30562">
    <property type="entry name" value="UVRC/OXIDOREDUCTASE"/>
    <property type="match status" value="1"/>
</dbReference>
<dbReference type="Pfam" id="PF01541">
    <property type="entry name" value="GIY-YIG"/>
    <property type="match status" value="1"/>
</dbReference>
<evidence type="ECO:0000256" key="4">
    <source>
        <dbReference type="ARBA" id="ARBA00022881"/>
    </source>
</evidence>
<dbReference type="InterPro" id="IPR001943">
    <property type="entry name" value="UVR_dom"/>
</dbReference>
<dbReference type="InterPro" id="IPR003583">
    <property type="entry name" value="Hlx-hairpin-Hlx_DNA-bd_motif"/>
</dbReference>
<dbReference type="Pfam" id="PF02151">
    <property type="entry name" value="UVR"/>
    <property type="match status" value="1"/>
</dbReference>
<dbReference type="NCBIfam" id="NF001824">
    <property type="entry name" value="PRK00558.1-5"/>
    <property type="match status" value="1"/>
</dbReference>
<dbReference type="SMART" id="SM00465">
    <property type="entry name" value="GIYc"/>
    <property type="match status" value="1"/>
</dbReference>
<reference evidence="12" key="1">
    <citation type="submission" date="2022-12" db="EMBL/GenBank/DDBJ databases">
        <title>Bacterial isolates from different developmental stages of Nematostella vectensis.</title>
        <authorList>
            <person name="Fraune S."/>
        </authorList>
    </citation>
    <scope>NUCLEOTIDE SEQUENCE</scope>
    <source>
        <strain evidence="12">G21630-S1</strain>
    </source>
</reference>
<evidence type="ECO:0000259" key="10">
    <source>
        <dbReference type="PROSITE" id="PS50164"/>
    </source>
</evidence>
<dbReference type="Gene3D" id="1.10.150.20">
    <property type="entry name" value="5' to 3' exonuclease, C-terminal subdomain"/>
    <property type="match status" value="1"/>
</dbReference>
<evidence type="ECO:0000256" key="6">
    <source>
        <dbReference type="ARBA" id="ARBA00023236"/>
    </source>
</evidence>
<keyword evidence="4 7" id="KW-0267">Excision nuclease</keyword>
<feature type="domain" description="GIY-YIG" evidence="10">
    <location>
        <begin position="69"/>
        <end position="147"/>
    </location>
</feature>
<comment type="caution">
    <text evidence="12">The sequence shown here is derived from an EMBL/GenBank/DDBJ whole genome shotgun (WGS) entry which is preliminary data.</text>
</comment>
<dbReference type="Gene3D" id="3.30.420.340">
    <property type="entry name" value="UvrC, RNAse H endonuclease domain"/>
    <property type="match status" value="1"/>
</dbReference>
<evidence type="ECO:0000256" key="7">
    <source>
        <dbReference type="HAMAP-Rule" id="MF_00203"/>
    </source>
</evidence>
<dbReference type="HAMAP" id="MF_00203">
    <property type="entry name" value="UvrC"/>
    <property type="match status" value="1"/>
</dbReference>
<proteinExistence type="inferred from homology"/>
<evidence type="ECO:0000256" key="1">
    <source>
        <dbReference type="ARBA" id="ARBA00022490"/>
    </source>
</evidence>
<accession>A0ABT4LLD1</accession>
<dbReference type="Proteomes" id="UP001069802">
    <property type="component" value="Unassembled WGS sequence"/>
</dbReference>
<dbReference type="InterPro" id="IPR010994">
    <property type="entry name" value="RuvA_2-like"/>
</dbReference>
<dbReference type="SUPFAM" id="SSF82771">
    <property type="entry name" value="GIY-YIG endonuclease"/>
    <property type="match status" value="1"/>
</dbReference>
<dbReference type="InterPro" id="IPR036876">
    <property type="entry name" value="UVR_dom_sf"/>
</dbReference>
<feature type="domain" description="UvrC family homology region profile" evidence="11">
    <location>
        <begin position="308"/>
        <end position="551"/>
    </location>
</feature>
<dbReference type="RefSeq" id="WP_269424030.1">
    <property type="nucleotide sequence ID" value="NZ_JAPWGY010000004.1"/>
</dbReference>
<keyword evidence="1 7" id="KW-0963">Cytoplasm</keyword>
<keyword evidence="6 7" id="KW-0742">SOS response</keyword>
<dbReference type="PROSITE" id="PS50164">
    <property type="entry name" value="GIY_YIG"/>
    <property type="match status" value="1"/>
</dbReference>
<dbReference type="EMBL" id="JAPWGY010000004">
    <property type="protein sequence ID" value="MCZ4281879.1"/>
    <property type="molecule type" value="Genomic_DNA"/>
</dbReference>
<comment type="subcellular location">
    <subcellularLocation>
        <location evidence="7">Cytoplasm</location>
    </subcellularLocation>
</comment>
<dbReference type="Pfam" id="PF22920">
    <property type="entry name" value="UvrC_RNaseH"/>
    <property type="match status" value="1"/>
</dbReference>
<dbReference type="Pfam" id="PF12826">
    <property type="entry name" value="HHH_2"/>
    <property type="match status" value="1"/>
</dbReference>
<comment type="similarity">
    <text evidence="7">Belongs to the UvrC family.</text>
</comment>
<evidence type="ECO:0000313" key="13">
    <source>
        <dbReference type="Proteomes" id="UP001069802"/>
    </source>
</evidence>
<dbReference type="InterPro" id="IPR050066">
    <property type="entry name" value="UvrABC_protein_C"/>
</dbReference>
<dbReference type="Gene3D" id="3.40.1440.10">
    <property type="entry name" value="GIY-YIG endonuclease"/>
    <property type="match status" value="1"/>
</dbReference>
<dbReference type="InterPro" id="IPR001162">
    <property type="entry name" value="UvrC_RNase_H_dom"/>
</dbReference>
<dbReference type="PANTHER" id="PTHR30562:SF1">
    <property type="entry name" value="UVRABC SYSTEM PROTEIN C"/>
    <property type="match status" value="1"/>
</dbReference>
<keyword evidence="2 7" id="KW-0227">DNA damage</keyword>
<evidence type="ECO:0000256" key="2">
    <source>
        <dbReference type="ARBA" id="ARBA00022763"/>
    </source>
</evidence>
<feature type="domain" description="UVR" evidence="9">
    <location>
        <begin position="257"/>
        <end position="292"/>
    </location>
</feature>
<dbReference type="SMART" id="SM00278">
    <property type="entry name" value="HhH1"/>
    <property type="match status" value="2"/>
</dbReference>
<feature type="region of interest" description="Disordered" evidence="8">
    <location>
        <begin position="1"/>
        <end position="20"/>
    </location>
</feature>
<evidence type="ECO:0000256" key="3">
    <source>
        <dbReference type="ARBA" id="ARBA00022769"/>
    </source>
</evidence>
<name>A0ABT4LLD1_9PROT</name>
<dbReference type="SUPFAM" id="SSF46600">
    <property type="entry name" value="C-terminal UvrC-binding domain of UvrB"/>
    <property type="match status" value="1"/>
</dbReference>
<dbReference type="Gene3D" id="4.10.860.10">
    <property type="entry name" value="UVR domain"/>
    <property type="match status" value="1"/>
</dbReference>
<dbReference type="InterPro" id="IPR047296">
    <property type="entry name" value="GIY-YIG_UvrC_Cho"/>
</dbReference>
<comment type="subunit">
    <text evidence="7">Interacts with UvrB in an incision complex.</text>
</comment>
<comment type="function">
    <text evidence="7">The UvrABC repair system catalyzes the recognition and processing of DNA lesions. UvrC both incises the 5' and 3' sides of the lesion. The N-terminal half is responsible for the 3' incision and the C-terminal half is responsible for the 5' incision.</text>
</comment>
<evidence type="ECO:0000259" key="9">
    <source>
        <dbReference type="PROSITE" id="PS50151"/>
    </source>
</evidence>
<dbReference type="PROSITE" id="PS50165">
    <property type="entry name" value="UVRC"/>
    <property type="match status" value="1"/>
</dbReference>
<dbReference type="Pfam" id="PF08459">
    <property type="entry name" value="UvrC_RNaseH_dom"/>
    <property type="match status" value="1"/>
</dbReference>
<sequence>MAKQETEIDSITAPTAEASARLSGLSDAAITWEHPESTKDDSEGTSLQPSGNIARGTLVIQQVVKTLPNSPGVYRMLDSKGNALYVGKAKSLKKRVVSYTRTDQLPYRLKRMVSETRMMEIVRTNTEAEALLLESNLIKRLKPRYNVLLRDDKSFPYILITGDHEAPQVTKHRGAQKRDGRYFGPFADAKSVNQTITALEKAFLLRSCSDNVYSLRTRPCLMYQIKRCSAPCVGRVSLQSYATHVKEAEEFLSGSSTAFQQRMAEQMQQAAENQDYEQAAVYRDRIRALTNIQSKQEINIPDLGDADVFALFEKSGQSCIQVFFFRAGRNYGNRSYFPSHDRTIDSETVLTSFIAQFYANKPVPKLVLTSHELPEETVLAEALSSKAGSRVEVNHPQRGAKRKLLDNATNNAREALARRMAESASQRRLLEGLAEMLSLDSTPERVEVYDNSHTQGSEAYGGMIVAGLEGFLKKAYRKFKIRGDKPSVVSESAPAQENYTGGDDYAMMREVLTRRLSRSLKEDPDRQGDQWPDLLVLDGGQGQLTVGIEVLEELGLSDIPIVAIAKGQDRNAGRERIFLPNRPSFLVDPKDPVLYFIQRLRDEAHRYAIETHRKGRSKARLKSSLDDVPGIGSKRKKALLFRFGSADAVARAGIEDLAAVEGVSRVVAQSIYDYFNAE</sequence>
<dbReference type="SUPFAM" id="SSF47781">
    <property type="entry name" value="RuvA domain 2-like"/>
    <property type="match status" value="1"/>
</dbReference>
<protein>
    <recommendedName>
        <fullName evidence="7">UvrABC system protein C</fullName>
        <shortName evidence="7">Protein UvrC</shortName>
    </recommendedName>
    <alternativeName>
        <fullName evidence="7">Excinuclease ABC subunit C</fullName>
    </alternativeName>
</protein>
<organism evidence="12 13">
    <name type="scientific">Kiloniella laminariae</name>
    <dbReference type="NCBI Taxonomy" id="454162"/>
    <lineage>
        <taxon>Bacteria</taxon>
        <taxon>Pseudomonadati</taxon>
        <taxon>Pseudomonadota</taxon>
        <taxon>Alphaproteobacteria</taxon>
        <taxon>Rhodospirillales</taxon>
        <taxon>Kiloniellaceae</taxon>
        <taxon>Kiloniella</taxon>
    </lineage>
</organism>